<name>A0AAE4BTD4_9BACT</name>
<evidence type="ECO:0000313" key="2">
    <source>
        <dbReference type="EMBL" id="MDR6239457.1"/>
    </source>
</evidence>
<accession>A0AAE4BTD4</accession>
<feature type="transmembrane region" description="Helical" evidence="1">
    <location>
        <begin position="80"/>
        <end position="107"/>
    </location>
</feature>
<organism evidence="2 3">
    <name type="scientific">Aureibacter tunicatorum</name>
    <dbReference type="NCBI Taxonomy" id="866807"/>
    <lineage>
        <taxon>Bacteria</taxon>
        <taxon>Pseudomonadati</taxon>
        <taxon>Bacteroidota</taxon>
        <taxon>Cytophagia</taxon>
        <taxon>Cytophagales</taxon>
        <taxon>Persicobacteraceae</taxon>
        <taxon>Aureibacter</taxon>
    </lineage>
</organism>
<protein>
    <recommendedName>
        <fullName evidence="4">GtrA-like protein</fullName>
    </recommendedName>
</protein>
<dbReference type="Proteomes" id="UP001185092">
    <property type="component" value="Unassembled WGS sequence"/>
</dbReference>
<feature type="transmembrane region" description="Helical" evidence="1">
    <location>
        <begin position="29"/>
        <end position="49"/>
    </location>
</feature>
<feature type="transmembrane region" description="Helical" evidence="1">
    <location>
        <begin position="113"/>
        <end position="131"/>
    </location>
</feature>
<keyword evidence="1" id="KW-0472">Membrane</keyword>
<keyword evidence="3" id="KW-1185">Reference proteome</keyword>
<dbReference type="AlphaFoldDB" id="A0AAE4BTD4"/>
<keyword evidence="1" id="KW-0812">Transmembrane</keyword>
<dbReference type="EMBL" id="JAVDQD010000002">
    <property type="protein sequence ID" value="MDR6239457.1"/>
    <property type="molecule type" value="Genomic_DNA"/>
</dbReference>
<sequence length="146" mass="16208">MINFIANLLVASFMYLPKPAIPVFGFRGFYFDLVATAFFMPLILGYVILKDLRTNDELSGVSLKPNVLERLFPFHIPANYYPLIAAFGLSILASILAFGMFNILGIVTISSTLAPLIKALIGYTIALIFNYPMSRIFVFKLAANSK</sequence>
<dbReference type="RefSeq" id="WP_309939121.1">
    <property type="nucleotide sequence ID" value="NZ_AP025305.1"/>
</dbReference>
<evidence type="ECO:0000256" key="1">
    <source>
        <dbReference type="SAM" id="Phobius"/>
    </source>
</evidence>
<evidence type="ECO:0008006" key="4">
    <source>
        <dbReference type="Google" id="ProtNLM"/>
    </source>
</evidence>
<gene>
    <name evidence="2" type="ORF">HNQ88_002494</name>
</gene>
<comment type="caution">
    <text evidence="2">The sequence shown here is derived from an EMBL/GenBank/DDBJ whole genome shotgun (WGS) entry which is preliminary data.</text>
</comment>
<reference evidence="2" key="1">
    <citation type="submission" date="2023-07" db="EMBL/GenBank/DDBJ databases">
        <title>Genomic Encyclopedia of Type Strains, Phase IV (KMG-IV): sequencing the most valuable type-strain genomes for metagenomic binning, comparative biology and taxonomic classification.</title>
        <authorList>
            <person name="Goeker M."/>
        </authorList>
    </citation>
    <scope>NUCLEOTIDE SEQUENCE</scope>
    <source>
        <strain evidence="2">DSM 26174</strain>
    </source>
</reference>
<keyword evidence="1" id="KW-1133">Transmembrane helix</keyword>
<proteinExistence type="predicted"/>
<evidence type="ECO:0000313" key="3">
    <source>
        <dbReference type="Proteomes" id="UP001185092"/>
    </source>
</evidence>